<dbReference type="Proteomes" id="UP001307168">
    <property type="component" value="Unassembled WGS sequence"/>
</dbReference>
<evidence type="ECO:0000313" key="2">
    <source>
        <dbReference type="Proteomes" id="UP001307168"/>
    </source>
</evidence>
<dbReference type="RefSeq" id="WP_367406013.1">
    <property type="nucleotide sequence ID" value="NZ_JARNBH010000002.1"/>
</dbReference>
<reference evidence="1 2" key="1">
    <citation type="submission" date="2023-03" db="EMBL/GenBank/DDBJ databases">
        <title>Bacillus Genome Sequencing.</title>
        <authorList>
            <person name="Dunlap C."/>
        </authorList>
    </citation>
    <scope>NUCLEOTIDE SEQUENCE [LARGE SCALE GENOMIC DNA]</scope>
    <source>
        <strain evidence="1 2">B-41290</strain>
    </source>
</reference>
<comment type="caution">
    <text evidence="1">The sequence shown here is derived from an EMBL/GenBank/DDBJ whole genome shotgun (WGS) entry which is preliminary data.</text>
</comment>
<organism evidence="1 2">
    <name type="scientific">Peribacillus castrilensis</name>
    <dbReference type="NCBI Taxonomy" id="2897690"/>
    <lineage>
        <taxon>Bacteria</taxon>
        <taxon>Bacillati</taxon>
        <taxon>Bacillota</taxon>
        <taxon>Bacilli</taxon>
        <taxon>Bacillales</taxon>
        <taxon>Bacillaceae</taxon>
        <taxon>Peribacillus</taxon>
    </lineage>
</organism>
<keyword evidence="2" id="KW-1185">Reference proteome</keyword>
<dbReference type="AlphaFoldDB" id="A0AAW9N9N4"/>
<evidence type="ECO:0000313" key="1">
    <source>
        <dbReference type="EMBL" id="MEC0271905.1"/>
    </source>
</evidence>
<name>A0AAW9N9N4_9BACI</name>
<sequence>MNQLSFLNTTISKEVKRKAEKLMSRYKILDAIIESKKMDLEPRLTQNPEPSEIQRGNQFYSSVENSAITEFEIEEYLRTKRKLHLVFESLKPLQQHIWEDRYILGKRDVEVYNDLELTDKTYYRAKREMVAIVAEAFGLINNVG</sequence>
<protein>
    <submittedName>
        <fullName evidence="1">ArpU family phage packaging/lysis transcriptional regulator</fullName>
    </submittedName>
</protein>
<dbReference type="NCBIfam" id="TIGR01637">
    <property type="entry name" value="phage_arpU"/>
    <property type="match status" value="1"/>
</dbReference>
<dbReference type="InterPro" id="IPR006524">
    <property type="entry name" value="ArpU-like"/>
</dbReference>
<proteinExistence type="predicted"/>
<accession>A0AAW9N9N4</accession>
<gene>
    <name evidence="1" type="ORF">P4706_02250</name>
</gene>
<dbReference type="EMBL" id="JARNBH010000002">
    <property type="protein sequence ID" value="MEC0271905.1"/>
    <property type="molecule type" value="Genomic_DNA"/>
</dbReference>